<organism evidence="2 3">
    <name type="scientific">Zopfia rhizophila CBS 207.26</name>
    <dbReference type="NCBI Taxonomy" id="1314779"/>
    <lineage>
        <taxon>Eukaryota</taxon>
        <taxon>Fungi</taxon>
        <taxon>Dikarya</taxon>
        <taxon>Ascomycota</taxon>
        <taxon>Pezizomycotina</taxon>
        <taxon>Dothideomycetes</taxon>
        <taxon>Dothideomycetes incertae sedis</taxon>
        <taxon>Zopfiaceae</taxon>
        <taxon>Zopfia</taxon>
    </lineage>
</organism>
<evidence type="ECO:0000259" key="1">
    <source>
        <dbReference type="Pfam" id="PF24494"/>
    </source>
</evidence>
<reference evidence="2" key="1">
    <citation type="journal article" date="2020" name="Stud. Mycol.">
        <title>101 Dothideomycetes genomes: a test case for predicting lifestyles and emergence of pathogens.</title>
        <authorList>
            <person name="Haridas S."/>
            <person name="Albert R."/>
            <person name="Binder M."/>
            <person name="Bloem J."/>
            <person name="Labutti K."/>
            <person name="Salamov A."/>
            <person name="Andreopoulos B."/>
            <person name="Baker S."/>
            <person name="Barry K."/>
            <person name="Bills G."/>
            <person name="Bluhm B."/>
            <person name="Cannon C."/>
            <person name="Castanera R."/>
            <person name="Culley D."/>
            <person name="Daum C."/>
            <person name="Ezra D."/>
            <person name="Gonzalez J."/>
            <person name="Henrissat B."/>
            <person name="Kuo A."/>
            <person name="Liang C."/>
            <person name="Lipzen A."/>
            <person name="Lutzoni F."/>
            <person name="Magnuson J."/>
            <person name="Mondo S."/>
            <person name="Nolan M."/>
            <person name="Ohm R."/>
            <person name="Pangilinan J."/>
            <person name="Park H.-J."/>
            <person name="Ramirez L."/>
            <person name="Alfaro M."/>
            <person name="Sun H."/>
            <person name="Tritt A."/>
            <person name="Yoshinaga Y."/>
            <person name="Zwiers L.-H."/>
            <person name="Turgeon B."/>
            <person name="Goodwin S."/>
            <person name="Spatafora J."/>
            <person name="Crous P."/>
            <person name="Grigoriev I."/>
        </authorList>
    </citation>
    <scope>NUCLEOTIDE SEQUENCE</scope>
    <source>
        <strain evidence="2">CBS 207.26</strain>
    </source>
</reference>
<sequence length="163" mass="18358">MSTLPHLVYRVDYPTAQTTYNPSSGFRAKNQTTILSTTFTLKTTLIPHLTWATNRSSPFISVFSSKSHAEQWARHLSAQKGGMRCYVLTINTRMLGRGPVFRAEDWVGEVVEGGEGMGGRELTEWSWNHEGEYLIMYKIPKEAIVDELDVGGEDEVFRALGLE</sequence>
<dbReference type="EMBL" id="ML994618">
    <property type="protein sequence ID" value="KAF2190784.1"/>
    <property type="molecule type" value="Genomic_DNA"/>
</dbReference>
<dbReference type="Proteomes" id="UP000800200">
    <property type="component" value="Unassembled WGS sequence"/>
</dbReference>
<dbReference type="PANTHER" id="PTHR40781">
    <property type="match status" value="1"/>
</dbReference>
<dbReference type="Pfam" id="PF24494">
    <property type="entry name" value="DUF7587"/>
    <property type="match status" value="1"/>
</dbReference>
<dbReference type="OrthoDB" id="88561at2759"/>
<protein>
    <recommendedName>
        <fullName evidence="1">DUF7587 domain-containing protein</fullName>
    </recommendedName>
</protein>
<evidence type="ECO:0000313" key="2">
    <source>
        <dbReference type="EMBL" id="KAF2190784.1"/>
    </source>
</evidence>
<proteinExistence type="predicted"/>
<gene>
    <name evidence="2" type="ORF">K469DRAFT_560036</name>
</gene>
<dbReference type="AlphaFoldDB" id="A0A6A6EGE7"/>
<dbReference type="SUPFAM" id="SSF56399">
    <property type="entry name" value="ADP-ribosylation"/>
    <property type="match status" value="1"/>
</dbReference>
<dbReference type="InterPro" id="IPR056009">
    <property type="entry name" value="DUF7587"/>
</dbReference>
<accession>A0A6A6EGE7</accession>
<evidence type="ECO:0000313" key="3">
    <source>
        <dbReference type="Proteomes" id="UP000800200"/>
    </source>
</evidence>
<feature type="domain" description="DUF7587" evidence="1">
    <location>
        <begin position="4"/>
        <end position="150"/>
    </location>
</feature>
<name>A0A6A6EGE7_9PEZI</name>
<dbReference type="PANTHER" id="PTHR40781:SF1">
    <property type="match status" value="1"/>
</dbReference>
<keyword evidence="3" id="KW-1185">Reference proteome</keyword>
<dbReference type="Gene3D" id="3.90.210.10">
    <property type="entry name" value="Heat-Labile Enterotoxin, subunit A"/>
    <property type="match status" value="1"/>
</dbReference>